<feature type="transmembrane region" description="Helical" evidence="1">
    <location>
        <begin position="23"/>
        <end position="44"/>
    </location>
</feature>
<dbReference type="EMBL" id="BARS01005568">
    <property type="protein sequence ID" value="GAF75417.1"/>
    <property type="molecule type" value="Genomic_DNA"/>
</dbReference>
<keyword evidence="1" id="KW-0812">Transmembrane</keyword>
<reference evidence="2" key="1">
    <citation type="journal article" date="2014" name="Front. Microbiol.">
        <title>High frequency of phylogenetically diverse reductive dehalogenase-homologous genes in deep subseafloor sedimentary metagenomes.</title>
        <authorList>
            <person name="Kawai M."/>
            <person name="Futagami T."/>
            <person name="Toyoda A."/>
            <person name="Takaki Y."/>
            <person name="Nishi S."/>
            <person name="Hori S."/>
            <person name="Arai W."/>
            <person name="Tsubouchi T."/>
            <person name="Morono Y."/>
            <person name="Uchiyama I."/>
            <person name="Ito T."/>
            <person name="Fujiyama A."/>
            <person name="Inagaki F."/>
            <person name="Takami H."/>
        </authorList>
    </citation>
    <scope>NUCLEOTIDE SEQUENCE</scope>
    <source>
        <strain evidence="2">Expedition CK06-06</strain>
    </source>
</reference>
<organism evidence="2">
    <name type="scientific">marine sediment metagenome</name>
    <dbReference type="NCBI Taxonomy" id="412755"/>
    <lineage>
        <taxon>unclassified sequences</taxon>
        <taxon>metagenomes</taxon>
        <taxon>ecological metagenomes</taxon>
    </lineage>
</organism>
<accession>X0SHN1</accession>
<comment type="caution">
    <text evidence="2">The sequence shown here is derived from an EMBL/GenBank/DDBJ whole genome shotgun (WGS) entry which is preliminary data.</text>
</comment>
<evidence type="ECO:0000313" key="2">
    <source>
        <dbReference type="EMBL" id="GAF75417.1"/>
    </source>
</evidence>
<feature type="transmembrane region" description="Helical" evidence="1">
    <location>
        <begin position="51"/>
        <end position="70"/>
    </location>
</feature>
<evidence type="ECO:0000256" key="1">
    <source>
        <dbReference type="SAM" id="Phobius"/>
    </source>
</evidence>
<keyword evidence="1" id="KW-1133">Transmembrane helix</keyword>
<feature type="non-terminal residue" evidence="2">
    <location>
        <position position="114"/>
    </location>
</feature>
<name>X0SHN1_9ZZZZ</name>
<keyword evidence="1" id="KW-0472">Membrane</keyword>
<protein>
    <submittedName>
        <fullName evidence="2">Uncharacterized protein</fullName>
    </submittedName>
</protein>
<dbReference type="AlphaFoldDB" id="X0SHN1"/>
<sequence length="114" mass="13092">MFSDPNFGFSLLIDKIAYAGKLILAQFGWLGSFLALLGLIMTIFRKRQFSIFALLIILFNFVYASSYQIIDIESYYLPMILILSIFMALALYHLSITALREFSSIRPIKYILGM</sequence>
<proteinExistence type="predicted"/>
<feature type="transmembrane region" description="Helical" evidence="1">
    <location>
        <begin position="76"/>
        <end position="99"/>
    </location>
</feature>
<gene>
    <name evidence="2" type="ORF">S01H1_10929</name>
</gene>